<dbReference type="Pfam" id="PF01381">
    <property type="entry name" value="HTH_3"/>
    <property type="match status" value="1"/>
</dbReference>
<dbReference type="SMART" id="SM00530">
    <property type="entry name" value="HTH_XRE"/>
    <property type="match status" value="1"/>
</dbReference>
<accession>A0A1F7X0C6</accession>
<keyword evidence="1" id="KW-0238">DNA-binding</keyword>
<dbReference type="GO" id="GO:0005829">
    <property type="term" value="C:cytosol"/>
    <property type="evidence" value="ECO:0007669"/>
    <property type="project" value="TreeGrafter"/>
</dbReference>
<reference evidence="3 4" key="1">
    <citation type="journal article" date="2016" name="Nat. Commun.">
        <title>Thousands of microbial genomes shed light on interconnected biogeochemical processes in an aquifer system.</title>
        <authorList>
            <person name="Anantharaman K."/>
            <person name="Brown C.T."/>
            <person name="Hug L.A."/>
            <person name="Sharon I."/>
            <person name="Castelle C.J."/>
            <person name="Probst A.J."/>
            <person name="Thomas B.C."/>
            <person name="Singh A."/>
            <person name="Wilkins M.J."/>
            <person name="Karaoz U."/>
            <person name="Brodie E.L."/>
            <person name="Williams K.H."/>
            <person name="Hubbard S.S."/>
            <person name="Banfield J.F."/>
        </authorList>
    </citation>
    <scope>NUCLEOTIDE SEQUENCE [LARGE SCALE GENOMIC DNA]</scope>
</reference>
<dbReference type="EMBL" id="MGFP01000046">
    <property type="protein sequence ID" value="OGM08536.1"/>
    <property type="molecule type" value="Genomic_DNA"/>
</dbReference>
<dbReference type="PROSITE" id="PS50943">
    <property type="entry name" value="HTH_CROC1"/>
    <property type="match status" value="1"/>
</dbReference>
<dbReference type="InterPro" id="IPR050807">
    <property type="entry name" value="TransReg_Diox_bact_type"/>
</dbReference>
<dbReference type="InterPro" id="IPR001387">
    <property type="entry name" value="Cro/C1-type_HTH"/>
</dbReference>
<dbReference type="PANTHER" id="PTHR46797:SF1">
    <property type="entry name" value="METHYLPHOSPHONATE SYNTHASE"/>
    <property type="match status" value="1"/>
</dbReference>
<dbReference type="PANTHER" id="PTHR46797">
    <property type="entry name" value="HTH-TYPE TRANSCRIPTIONAL REGULATOR"/>
    <property type="match status" value="1"/>
</dbReference>
<dbReference type="InterPro" id="IPR010982">
    <property type="entry name" value="Lambda_DNA-bd_dom_sf"/>
</dbReference>
<comment type="caution">
    <text evidence="3">The sequence shown here is derived from an EMBL/GenBank/DDBJ whole genome shotgun (WGS) entry which is preliminary data.</text>
</comment>
<dbReference type="Gene3D" id="1.10.260.40">
    <property type="entry name" value="lambda repressor-like DNA-binding domains"/>
    <property type="match status" value="1"/>
</dbReference>
<sequence length="65" mass="7280">MLEQRIKQLRKKVGWSQQKLAEKAGLSYTVITKIEQGVAKRPSIQTMVKLADALGISLDELVGRK</sequence>
<proteinExistence type="predicted"/>
<protein>
    <recommendedName>
        <fullName evidence="2">HTH cro/C1-type domain-containing protein</fullName>
    </recommendedName>
</protein>
<evidence type="ECO:0000259" key="2">
    <source>
        <dbReference type="PROSITE" id="PS50943"/>
    </source>
</evidence>
<gene>
    <name evidence="3" type="ORF">A2159_03105</name>
</gene>
<dbReference type="AlphaFoldDB" id="A0A1F7X0C6"/>
<dbReference type="SUPFAM" id="SSF47413">
    <property type="entry name" value="lambda repressor-like DNA-binding domains"/>
    <property type="match status" value="1"/>
</dbReference>
<name>A0A1F7X0C6_9BACT</name>
<evidence type="ECO:0000256" key="1">
    <source>
        <dbReference type="ARBA" id="ARBA00023125"/>
    </source>
</evidence>
<evidence type="ECO:0000313" key="3">
    <source>
        <dbReference type="EMBL" id="OGM08536.1"/>
    </source>
</evidence>
<dbReference type="GO" id="GO:0003700">
    <property type="term" value="F:DNA-binding transcription factor activity"/>
    <property type="evidence" value="ECO:0007669"/>
    <property type="project" value="TreeGrafter"/>
</dbReference>
<feature type="domain" description="HTH cro/C1-type" evidence="2">
    <location>
        <begin position="6"/>
        <end position="61"/>
    </location>
</feature>
<organism evidence="3 4">
    <name type="scientific">Candidatus Woesebacteria bacterium RBG_13_34_9</name>
    <dbReference type="NCBI Taxonomy" id="1802477"/>
    <lineage>
        <taxon>Bacteria</taxon>
        <taxon>Candidatus Woeseibacteriota</taxon>
    </lineage>
</organism>
<evidence type="ECO:0000313" key="4">
    <source>
        <dbReference type="Proteomes" id="UP000179219"/>
    </source>
</evidence>
<dbReference type="Proteomes" id="UP000179219">
    <property type="component" value="Unassembled WGS sequence"/>
</dbReference>
<dbReference type="CDD" id="cd00093">
    <property type="entry name" value="HTH_XRE"/>
    <property type="match status" value="1"/>
</dbReference>
<dbReference type="GO" id="GO:0003677">
    <property type="term" value="F:DNA binding"/>
    <property type="evidence" value="ECO:0007669"/>
    <property type="project" value="UniProtKB-KW"/>
</dbReference>